<protein>
    <submittedName>
        <fullName evidence="2">DUF5082 family protein</fullName>
    </submittedName>
</protein>
<name>A0ABV9GR23_9BACL</name>
<keyword evidence="3" id="KW-1185">Reference proteome</keyword>
<dbReference type="RefSeq" id="WP_376846494.1">
    <property type="nucleotide sequence ID" value="NZ_JBHSFW010000008.1"/>
</dbReference>
<evidence type="ECO:0000313" key="3">
    <source>
        <dbReference type="Proteomes" id="UP001596022"/>
    </source>
</evidence>
<organism evidence="2 3">
    <name type="scientific">Camelliibacillus cellulosilyticus</name>
    <dbReference type="NCBI Taxonomy" id="2174486"/>
    <lineage>
        <taxon>Bacteria</taxon>
        <taxon>Bacillati</taxon>
        <taxon>Bacillota</taxon>
        <taxon>Bacilli</taxon>
        <taxon>Bacillales</taxon>
        <taxon>Sporolactobacillaceae</taxon>
        <taxon>Camelliibacillus</taxon>
    </lineage>
</organism>
<gene>
    <name evidence="2" type="ORF">ACFO4N_11805</name>
</gene>
<reference evidence="3" key="1">
    <citation type="journal article" date="2019" name="Int. J. Syst. Evol. Microbiol.">
        <title>The Global Catalogue of Microorganisms (GCM) 10K type strain sequencing project: providing services to taxonomists for standard genome sequencing and annotation.</title>
        <authorList>
            <consortium name="The Broad Institute Genomics Platform"/>
            <consortium name="The Broad Institute Genome Sequencing Center for Infectious Disease"/>
            <person name="Wu L."/>
            <person name="Ma J."/>
        </authorList>
    </citation>
    <scope>NUCLEOTIDE SEQUENCE [LARGE SCALE GENOMIC DNA]</scope>
    <source>
        <strain evidence="3">CGMCC 1.16306</strain>
    </source>
</reference>
<sequence>MGDASYAMNELHQEITRLSGMIYHNELKMKRLREAKVKIKNDQQELLHHEKDIFKPEFSSTTWTGKHAKNHVNIRESIGDSHRNITSRQIVDILDTINAKIGELDNQNEGYRDSISSIRRRITILSDR</sequence>
<dbReference type="Proteomes" id="UP001596022">
    <property type="component" value="Unassembled WGS sequence"/>
</dbReference>
<dbReference type="InterPro" id="IPR031681">
    <property type="entry name" value="YwqH-like"/>
</dbReference>
<dbReference type="EMBL" id="JBHSFW010000008">
    <property type="protein sequence ID" value="MFC4619398.1"/>
    <property type="molecule type" value="Genomic_DNA"/>
</dbReference>
<accession>A0ABV9GR23</accession>
<evidence type="ECO:0000256" key="1">
    <source>
        <dbReference type="SAM" id="Coils"/>
    </source>
</evidence>
<evidence type="ECO:0000313" key="2">
    <source>
        <dbReference type="EMBL" id="MFC4619398.1"/>
    </source>
</evidence>
<proteinExistence type="predicted"/>
<keyword evidence="1" id="KW-0175">Coiled coil</keyword>
<comment type="caution">
    <text evidence="2">The sequence shown here is derived from an EMBL/GenBank/DDBJ whole genome shotgun (WGS) entry which is preliminary data.</text>
</comment>
<dbReference type="Pfam" id="PF16888">
    <property type="entry name" value="YwqH-like"/>
    <property type="match status" value="1"/>
</dbReference>
<feature type="coiled-coil region" evidence="1">
    <location>
        <begin position="25"/>
        <end position="52"/>
    </location>
</feature>